<proteinExistence type="predicted"/>
<evidence type="ECO:0000313" key="3">
    <source>
        <dbReference type="EMBL" id="RZS57612.1"/>
    </source>
</evidence>
<gene>
    <name evidence="3" type="ORF">EV141_1326</name>
</gene>
<dbReference type="Proteomes" id="UP000293519">
    <property type="component" value="Unassembled WGS sequence"/>
</dbReference>
<feature type="transmembrane region" description="Helical" evidence="2">
    <location>
        <begin position="215"/>
        <end position="245"/>
    </location>
</feature>
<accession>A0A4Q7LTK8</accession>
<feature type="transmembrane region" description="Helical" evidence="2">
    <location>
        <begin position="172"/>
        <end position="194"/>
    </location>
</feature>
<keyword evidence="2" id="KW-0812">Transmembrane</keyword>
<feature type="compositionally biased region" description="Basic and acidic residues" evidence="1">
    <location>
        <begin position="91"/>
        <end position="109"/>
    </location>
</feature>
<keyword evidence="4" id="KW-1185">Reference proteome</keyword>
<sequence>MLQCTSCRATLRSGVRFCTQCGAPYSAPPSAPPPSASVHPRDELPFSPPVSAQAVRDASSVPTSAPVVAVPDSAELSTIVMDAPVPADHAVSQEEARSLEAPRDRDSVSDAHSAPLTDAPRRTRSRVVRPPAERSTAATWALVTGLAPFVVSVTGNLVGADVGASLGAGTGSLASALVVFTVVFVLNAALLTVCGIMGGRGIRETSNGYTKGRGLAIAGITLGGVNLVLWVAGIVVSVTALAPFLL</sequence>
<organism evidence="3 4">
    <name type="scientific">Microcella putealis</name>
    <dbReference type="NCBI Taxonomy" id="337005"/>
    <lineage>
        <taxon>Bacteria</taxon>
        <taxon>Bacillati</taxon>
        <taxon>Actinomycetota</taxon>
        <taxon>Actinomycetes</taxon>
        <taxon>Micrococcales</taxon>
        <taxon>Microbacteriaceae</taxon>
        <taxon>Microcella</taxon>
    </lineage>
</organism>
<feature type="transmembrane region" description="Helical" evidence="2">
    <location>
        <begin position="139"/>
        <end position="160"/>
    </location>
</feature>
<dbReference type="AlphaFoldDB" id="A0A4Q7LTK8"/>
<evidence type="ECO:0000313" key="4">
    <source>
        <dbReference type="Proteomes" id="UP000293519"/>
    </source>
</evidence>
<name>A0A4Q7LTK8_9MICO</name>
<reference evidence="3 4" key="1">
    <citation type="journal article" date="2015" name="Stand. Genomic Sci.">
        <title>Genomic Encyclopedia of Bacterial and Archaeal Type Strains, Phase III: the genomes of soil and plant-associated and newly described type strains.</title>
        <authorList>
            <person name="Whitman W.B."/>
            <person name="Woyke T."/>
            <person name="Klenk H.P."/>
            <person name="Zhou Y."/>
            <person name="Lilburn T.G."/>
            <person name="Beck B.J."/>
            <person name="De Vos P."/>
            <person name="Vandamme P."/>
            <person name="Eisen J.A."/>
            <person name="Garrity G."/>
            <person name="Hugenholtz P."/>
            <person name="Kyrpides N.C."/>
        </authorList>
    </citation>
    <scope>NUCLEOTIDE SEQUENCE [LARGE SCALE GENOMIC DNA]</scope>
    <source>
        <strain evidence="3 4">CV2</strain>
    </source>
</reference>
<feature type="compositionally biased region" description="Pro residues" evidence="1">
    <location>
        <begin position="26"/>
        <end position="35"/>
    </location>
</feature>
<feature type="region of interest" description="Disordered" evidence="1">
    <location>
        <begin position="89"/>
        <end position="131"/>
    </location>
</feature>
<evidence type="ECO:0000256" key="2">
    <source>
        <dbReference type="SAM" id="Phobius"/>
    </source>
</evidence>
<keyword evidence="2" id="KW-0472">Membrane</keyword>
<protein>
    <recommendedName>
        <fullName evidence="5">Zinc ribbon protein</fullName>
    </recommendedName>
</protein>
<dbReference type="EMBL" id="SGWW01000002">
    <property type="protein sequence ID" value="RZS57612.1"/>
    <property type="molecule type" value="Genomic_DNA"/>
</dbReference>
<feature type="region of interest" description="Disordered" evidence="1">
    <location>
        <begin position="25"/>
        <end position="46"/>
    </location>
</feature>
<comment type="caution">
    <text evidence="3">The sequence shown here is derived from an EMBL/GenBank/DDBJ whole genome shotgun (WGS) entry which is preliminary data.</text>
</comment>
<keyword evidence="2" id="KW-1133">Transmembrane helix</keyword>
<evidence type="ECO:0000256" key="1">
    <source>
        <dbReference type="SAM" id="MobiDB-lite"/>
    </source>
</evidence>
<evidence type="ECO:0008006" key="5">
    <source>
        <dbReference type="Google" id="ProtNLM"/>
    </source>
</evidence>